<feature type="compositionally biased region" description="Pro residues" evidence="1">
    <location>
        <begin position="1213"/>
        <end position="1222"/>
    </location>
</feature>
<feature type="domain" description="BBC1/AIM3 cysteine proteinase-fold" evidence="2">
    <location>
        <begin position="1307"/>
        <end position="1474"/>
    </location>
</feature>
<accession>J4GI03</accession>
<dbReference type="EMBL" id="HE796887">
    <property type="protein sequence ID" value="CCL98530.1"/>
    <property type="molecule type" value="Genomic_DNA"/>
</dbReference>
<evidence type="ECO:0000313" key="3">
    <source>
        <dbReference type="EMBL" id="CCL98530.1"/>
    </source>
</evidence>
<feature type="region of interest" description="Disordered" evidence="1">
    <location>
        <begin position="684"/>
        <end position="792"/>
    </location>
</feature>
<organism evidence="3 4">
    <name type="scientific">Fibroporia radiculosa</name>
    <dbReference type="NCBI Taxonomy" id="599839"/>
    <lineage>
        <taxon>Eukaryota</taxon>
        <taxon>Fungi</taxon>
        <taxon>Dikarya</taxon>
        <taxon>Basidiomycota</taxon>
        <taxon>Agaricomycotina</taxon>
        <taxon>Agaricomycetes</taxon>
        <taxon>Polyporales</taxon>
        <taxon>Fibroporiaceae</taxon>
        <taxon>Fibroporia</taxon>
    </lineage>
</organism>
<evidence type="ECO:0000259" key="2">
    <source>
        <dbReference type="Pfam" id="PF25459"/>
    </source>
</evidence>
<feature type="compositionally biased region" description="Pro residues" evidence="1">
    <location>
        <begin position="1230"/>
        <end position="1242"/>
    </location>
</feature>
<dbReference type="RefSeq" id="XP_012177813.1">
    <property type="nucleotide sequence ID" value="XM_012322423.1"/>
</dbReference>
<feature type="compositionally biased region" description="Basic and acidic residues" evidence="1">
    <location>
        <begin position="247"/>
        <end position="262"/>
    </location>
</feature>
<feature type="compositionally biased region" description="Pro residues" evidence="1">
    <location>
        <begin position="1147"/>
        <end position="1164"/>
    </location>
</feature>
<feature type="compositionally biased region" description="Low complexity" evidence="1">
    <location>
        <begin position="265"/>
        <end position="278"/>
    </location>
</feature>
<sequence>MSDPPKKPGSLRDRIAAFENKGGSASPPAPVPAPRPKPAGGVSWKPTPRSSPTLTPAGDGSDRSAPGMSAADAKTSIGQGGSLKERMAALQGLRAFGGEPTPPPKPATEKPRWKPPPVVAVPPADAENAGTEQGGLPESGTHFQVDEQHPEPAARDEPPSEQEDAQAEPDFEEEERQRRAAIAARMARLGGARVGMGPPVLARKPEMKKAETPQVHGEEQPVEPSEERTPKAILSPPVISPSVASGESEKAGTEHFETKDDGLLTTTSGTPPGSRSPSMPVPAAPRRAAPPRKRAAKSPSPAPAEVLGQGVINESPMPIPGVSIGAASEAGPVELLGDREPEMRESRMEVLLESLHIADAGPPDATRECLAAEEAQHAIQPVEPSVAEEIVGEPLASEHRLHSETDSVHSALQPLENLVEPTAHHQEGSASSRDEAHVAASDSAFQEEEDDDARRKRIAERLAKAGGVNPLSGRPLRAPTSPIDAAPGRHQSLRRDSRDSTASFKHSESEDAVAVRRRSTDSVASRSQVPPSPPTLPTSQKPEILGRKGSIGSVKSNVSIEPPVRRMSQDDPRILTAHIAGHPEATSTAAPIDRGIPDEEGGGEIDPHGPYEATHDLQSVAEEEERLHGNDIALAYLSEPEQLTYDGGDGISITHHEVDEYGFEGERPTATSPTSYRTYSHELQYGGSQPHRLPVVRSHDESKRQSIPPPPRTLPLPPDNGPEMTNVGPPSVPRSIRPSVPLPETHYVKEHTLEEPASHSSRPITYLEVEEEQPVPASDREEDSYEDYEHEEHEAYEAYKPAENIQAGYSQSVNIDAFESVPADLHHDVEEDILSPPPPPPRRTSAVLSIEHGRYAGAVEEDYLDASPPSPPPLPTNSLGSDIKRTSLKGKVDTGAHATHVPVPAAQHANEYEILDDSDGDPIDPTFYKSHKSPSTTPEFDPLAPDLPTGSLATEATAITDTTEEDPEQARRRTIAERMAKLGGLRFGAPIPPPPVHRPQPHVPSEEDHPGEVVPSDNETEIQEGSEEEDEAARRQRIAARLAGMGGLRFGMLPGAVAPPRPPQAHDARELEQRQEPASESASHVAKRTVSISRPQPDPVSDDGEAIEYEESEAEEVSYEEVQDDVPPPPVPSREHRRTSPIELQRPPVPQTTRPPVPQVPVPPVSSRSGRAPSGVDASSFSYPPPPSTRPPPPSHDSHGDYVMVNKDESADEPPPPLPPPRTVSLNRAHPPPRNVPPPPQPQLSLAAVNSSEGRLEEPAIPRVDFGGETDLSLSGQWSEDSTNLPPPTPTKATSQPTTARQASASQVDGHISADDLIVIWGRVGIQIHETATVLFEKSKKSLVGDGSYLGFVTATLNQVPNAVQPVAPYDSFGHLIYAQSGSAVQRRVSDLMPGDVIILHDAKFKGHKGLQSYHQHVGIGDPLYAIIGDYEVKKSKVRVFQANQHVGQQTVESMSYRLEDLKSGTIKIFRVLEA</sequence>
<protein>
    <recommendedName>
        <fullName evidence="2">BBC1/AIM3 cysteine proteinase-fold domain-containing protein</fullName>
    </recommendedName>
</protein>
<feature type="compositionally biased region" description="Acidic residues" evidence="1">
    <location>
        <begin position="159"/>
        <end position="174"/>
    </location>
</feature>
<feature type="compositionally biased region" description="Basic and acidic residues" evidence="1">
    <location>
        <begin position="563"/>
        <end position="573"/>
    </location>
</feature>
<feature type="compositionally biased region" description="Low complexity" evidence="1">
    <location>
        <begin position="180"/>
        <end position="197"/>
    </location>
</feature>
<feature type="compositionally biased region" description="Acidic residues" evidence="1">
    <location>
        <begin position="780"/>
        <end position="789"/>
    </location>
</feature>
<feature type="compositionally biased region" description="Pro residues" evidence="1">
    <location>
        <begin position="1183"/>
        <end position="1195"/>
    </location>
</feature>
<feature type="region of interest" description="Disordered" evidence="1">
    <location>
        <begin position="1"/>
        <end position="306"/>
    </location>
</feature>
<feature type="compositionally biased region" description="Basic and acidic residues" evidence="1">
    <location>
        <begin position="1"/>
        <end position="16"/>
    </location>
</feature>
<feature type="compositionally biased region" description="Basic and acidic residues" evidence="1">
    <location>
        <begin position="746"/>
        <end position="757"/>
    </location>
</feature>
<keyword evidence="4" id="KW-1185">Reference proteome</keyword>
<name>J4GI03_9APHY</name>
<feature type="compositionally biased region" description="Basic and acidic residues" evidence="1">
    <location>
        <begin position="1064"/>
        <end position="1077"/>
    </location>
</feature>
<dbReference type="InterPro" id="IPR057402">
    <property type="entry name" value="AIM3_BBC1_C"/>
</dbReference>
<proteinExistence type="predicted"/>
<feature type="compositionally biased region" description="Basic and acidic residues" evidence="1">
    <location>
        <begin position="144"/>
        <end position="158"/>
    </location>
</feature>
<feature type="compositionally biased region" description="Acidic residues" evidence="1">
    <location>
        <begin position="1018"/>
        <end position="1031"/>
    </location>
</feature>
<evidence type="ECO:0000313" key="4">
    <source>
        <dbReference type="Proteomes" id="UP000006352"/>
    </source>
</evidence>
<feature type="compositionally biased region" description="Polar residues" evidence="1">
    <location>
        <begin position="1291"/>
        <end position="1307"/>
    </location>
</feature>
<feature type="compositionally biased region" description="Acidic residues" evidence="1">
    <location>
        <begin position="913"/>
        <end position="922"/>
    </location>
</feature>
<feature type="region of interest" description="Disordered" evidence="1">
    <location>
        <begin position="395"/>
        <end position="612"/>
    </location>
</feature>
<dbReference type="InParanoid" id="J4GI03"/>
<feature type="compositionally biased region" description="Basic and acidic residues" evidence="1">
    <location>
        <begin position="493"/>
        <end position="509"/>
    </location>
</feature>
<feature type="compositionally biased region" description="Acidic residues" evidence="1">
    <location>
        <begin position="1100"/>
        <end position="1124"/>
    </location>
</feature>
<feature type="region of interest" description="Disordered" evidence="1">
    <location>
        <begin position="897"/>
        <end position="1308"/>
    </location>
</feature>
<feature type="compositionally biased region" description="Pro residues" evidence="1">
    <location>
        <begin position="27"/>
        <end position="37"/>
    </location>
</feature>
<dbReference type="Proteomes" id="UP000006352">
    <property type="component" value="Unassembled WGS sequence"/>
</dbReference>
<dbReference type="OrthoDB" id="207120at2759"/>
<feature type="compositionally biased region" description="Basic and acidic residues" evidence="1">
    <location>
        <begin position="203"/>
        <end position="230"/>
    </location>
</feature>
<gene>
    <name evidence="3" type="ORF">FIBRA_00529</name>
</gene>
<feature type="compositionally biased region" description="Basic and acidic residues" evidence="1">
    <location>
        <begin position="422"/>
        <end position="437"/>
    </location>
</feature>
<feature type="region of interest" description="Disordered" evidence="1">
    <location>
        <begin position="862"/>
        <end position="883"/>
    </location>
</feature>
<dbReference type="Pfam" id="PF25459">
    <property type="entry name" value="AIM3_BBC1_C"/>
    <property type="match status" value="1"/>
</dbReference>
<feature type="compositionally biased region" description="Low complexity" evidence="1">
    <location>
        <begin position="733"/>
        <end position="743"/>
    </location>
</feature>
<feature type="compositionally biased region" description="Pro residues" evidence="1">
    <location>
        <begin position="990"/>
        <end position="1002"/>
    </location>
</feature>
<feature type="compositionally biased region" description="Polar residues" evidence="1">
    <location>
        <begin position="1272"/>
        <end position="1284"/>
    </location>
</feature>
<evidence type="ECO:0000256" key="1">
    <source>
        <dbReference type="SAM" id="MobiDB-lite"/>
    </source>
</evidence>
<reference evidence="3 4" key="1">
    <citation type="journal article" date="2012" name="Appl. Environ. Microbiol.">
        <title>Short-read sequencing for genomic analysis of the brown rot fungus Fibroporia radiculosa.</title>
        <authorList>
            <person name="Tang J.D."/>
            <person name="Perkins A.D."/>
            <person name="Sonstegard T.S."/>
            <person name="Schroeder S.G."/>
            <person name="Burgess S.C."/>
            <person name="Diehl S.V."/>
        </authorList>
    </citation>
    <scope>NUCLEOTIDE SEQUENCE [LARGE SCALE GENOMIC DNA]</scope>
    <source>
        <strain evidence="3 4">TFFH 294</strain>
    </source>
</reference>
<dbReference type="GeneID" id="24093441"/>
<dbReference type="STRING" id="599839.J4GI03"/>
<dbReference type="HOGENOM" id="CLU_244691_0_0_1"/>
<feature type="compositionally biased region" description="Basic and acidic residues" evidence="1">
    <location>
        <begin position="968"/>
        <end position="980"/>
    </location>
</feature>
<feature type="compositionally biased region" description="Pro residues" evidence="1">
    <location>
        <begin position="707"/>
        <end position="720"/>
    </location>
</feature>
<feature type="compositionally biased region" description="Basic and acidic residues" evidence="1">
    <location>
        <begin position="396"/>
        <end position="407"/>
    </location>
</feature>